<feature type="domain" description="MIT" evidence="2">
    <location>
        <begin position="8"/>
        <end position="71"/>
    </location>
</feature>
<reference evidence="3" key="1">
    <citation type="submission" date="2021-01" db="EMBL/GenBank/DDBJ databases">
        <authorList>
            <person name="Corre E."/>
            <person name="Pelletier E."/>
            <person name="Niang G."/>
            <person name="Scheremetjew M."/>
            <person name="Finn R."/>
            <person name="Kale V."/>
            <person name="Holt S."/>
            <person name="Cochrane G."/>
            <person name="Meng A."/>
            <person name="Brown T."/>
            <person name="Cohen L."/>
        </authorList>
    </citation>
    <scope>NUCLEOTIDE SEQUENCE</scope>
    <source>
        <strain evidence="3">CCMP 2712</strain>
    </source>
</reference>
<dbReference type="InterPro" id="IPR036181">
    <property type="entry name" value="MIT_dom_sf"/>
</dbReference>
<evidence type="ECO:0000256" key="1">
    <source>
        <dbReference type="SAM" id="MobiDB-lite"/>
    </source>
</evidence>
<feature type="region of interest" description="Disordered" evidence="1">
    <location>
        <begin position="81"/>
        <end position="108"/>
    </location>
</feature>
<evidence type="ECO:0000259" key="2">
    <source>
        <dbReference type="Pfam" id="PF04212"/>
    </source>
</evidence>
<sequence>MSEDLKTRAKTLAREATEADLRGDHSYAVDKYSEVCSVLKQLLEEGGVSDRDKETLNNKLKQYEERAAVLESKSFINALPDIPTDLDTPSDPLSKHAHKNEGAASQADIKDWEPSSTLPVVTTAGKEPSLASKSLENATAIISKAKELEEKYQITTKIGTTAVAAYESTKKLEEDYRISEKVIEGAKITYESAKKIEEDYKVSEKVVDGFKSAAESARRVEEEYKVSEKLAEAASKAYYSAIELERQHQLRQKFVTAIQEGWETMKDLSTQAMEYEREHNLTGRAKEAIIEGCSVASEYMKQSVQYWRNGSPAMITQSGLPPNADV</sequence>
<name>A0A7S4L1S5_GUITH</name>
<organism evidence="3">
    <name type="scientific">Guillardia theta</name>
    <name type="common">Cryptophyte</name>
    <name type="synonym">Cryptomonas phi</name>
    <dbReference type="NCBI Taxonomy" id="55529"/>
    <lineage>
        <taxon>Eukaryota</taxon>
        <taxon>Cryptophyceae</taxon>
        <taxon>Pyrenomonadales</taxon>
        <taxon>Geminigeraceae</taxon>
        <taxon>Guillardia</taxon>
    </lineage>
</organism>
<proteinExistence type="predicted"/>
<dbReference type="SUPFAM" id="SSF116846">
    <property type="entry name" value="MIT domain"/>
    <property type="match status" value="1"/>
</dbReference>
<accession>A0A7S4L1S5</accession>
<dbReference type="AlphaFoldDB" id="A0A7S4L1S5"/>
<evidence type="ECO:0000313" key="3">
    <source>
        <dbReference type="EMBL" id="CAE2311553.1"/>
    </source>
</evidence>
<dbReference type="InterPro" id="IPR007330">
    <property type="entry name" value="MIT_dom"/>
</dbReference>
<dbReference type="EMBL" id="HBKN01028057">
    <property type="protein sequence ID" value="CAE2311553.1"/>
    <property type="molecule type" value="Transcribed_RNA"/>
</dbReference>
<dbReference type="Gene3D" id="1.20.58.80">
    <property type="entry name" value="Phosphotransferase system, lactose/cellobiose-type IIA subunit"/>
    <property type="match status" value="1"/>
</dbReference>
<gene>
    <name evidence="3" type="ORF">GTHE00462_LOCUS21693</name>
</gene>
<protein>
    <recommendedName>
        <fullName evidence="2">MIT domain-containing protein</fullName>
    </recommendedName>
</protein>
<dbReference type="Pfam" id="PF04212">
    <property type="entry name" value="MIT"/>
    <property type="match status" value="1"/>
</dbReference>